<keyword evidence="4 10" id="KW-0808">Transferase</keyword>
<reference evidence="11 12" key="1">
    <citation type="journal article" date="2015" name="Int. J. Syst. Evol. Microbiol.">
        <title>Exiguobacterium enclense sp. nov., isolated from sediment.</title>
        <authorList>
            <person name="Dastager S.G."/>
            <person name="Mawlankar R."/>
            <person name="Sonalkar V.V."/>
            <person name="Thorat M.N."/>
            <person name="Mual P."/>
            <person name="Verma A."/>
            <person name="Krishnamurthi S."/>
            <person name="Tang S.K."/>
            <person name="Li W.J."/>
        </authorList>
    </citation>
    <scope>NUCLEOTIDE SEQUENCE [LARGE SCALE GENOMIC DNA]</scope>
    <source>
        <strain evidence="11 12">NIO-1109</strain>
    </source>
</reference>
<dbReference type="HAMAP" id="MF_00019">
    <property type="entry name" value="PlsX"/>
    <property type="match status" value="1"/>
</dbReference>
<keyword evidence="7 10" id="KW-1208">Phospholipid metabolism</keyword>
<dbReference type="AlphaFoldDB" id="A0A0V8GK49"/>
<evidence type="ECO:0000313" key="12">
    <source>
        <dbReference type="Proteomes" id="UP000053797"/>
    </source>
</evidence>
<evidence type="ECO:0000256" key="9">
    <source>
        <dbReference type="ARBA" id="ARBA00046608"/>
    </source>
</evidence>
<dbReference type="UniPathway" id="UPA00085"/>
<keyword evidence="11" id="KW-0012">Acyltransferase</keyword>
<comment type="catalytic activity">
    <reaction evidence="1 10">
        <text>a fatty acyl-[ACP] + phosphate = an acyl phosphate + holo-[ACP]</text>
        <dbReference type="Rhea" id="RHEA:42292"/>
        <dbReference type="Rhea" id="RHEA-COMP:9685"/>
        <dbReference type="Rhea" id="RHEA-COMP:14125"/>
        <dbReference type="ChEBI" id="CHEBI:43474"/>
        <dbReference type="ChEBI" id="CHEBI:59918"/>
        <dbReference type="ChEBI" id="CHEBI:64479"/>
        <dbReference type="ChEBI" id="CHEBI:138651"/>
        <dbReference type="EC" id="2.3.1.274"/>
    </reaction>
</comment>
<dbReference type="RefSeq" id="WP_058264800.1">
    <property type="nucleotide sequence ID" value="NZ_FMYN01000001.1"/>
</dbReference>
<dbReference type="GO" id="GO:0008654">
    <property type="term" value="P:phospholipid biosynthetic process"/>
    <property type="evidence" value="ECO:0007669"/>
    <property type="project" value="UniProtKB-KW"/>
</dbReference>
<evidence type="ECO:0000313" key="11">
    <source>
        <dbReference type="EMBL" id="KSU50608.1"/>
    </source>
</evidence>
<keyword evidence="6 10" id="KW-0594">Phospholipid biosynthesis</keyword>
<dbReference type="PIRSF" id="PIRSF002465">
    <property type="entry name" value="Phsphlp_syn_PlsX"/>
    <property type="match status" value="1"/>
</dbReference>
<evidence type="ECO:0000256" key="6">
    <source>
        <dbReference type="ARBA" id="ARBA00023209"/>
    </source>
</evidence>
<dbReference type="InterPro" id="IPR012281">
    <property type="entry name" value="Phospholipid_synth_PlsX-like"/>
</dbReference>
<evidence type="ECO:0000256" key="2">
    <source>
        <dbReference type="ARBA" id="ARBA00022490"/>
    </source>
</evidence>
<keyword evidence="2 10" id="KW-0963">Cytoplasm</keyword>
<dbReference type="Gene3D" id="3.40.718.10">
    <property type="entry name" value="Isopropylmalate Dehydrogenase"/>
    <property type="match status" value="1"/>
</dbReference>
<dbReference type="NCBIfam" id="TIGR00182">
    <property type="entry name" value="plsX"/>
    <property type="match status" value="1"/>
</dbReference>
<dbReference type="PANTHER" id="PTHR30100">
    <property type="entry name" value="FATTY ACID/PHOSPHOLIPID SYNTHESIS PROTEIN PLSX"/>
    <property type="match status" value="1"/>
</dbReference>
<evidence type="ECO:0000256" key="5">
    <source>
        <dbReference type="ARBA" id="ARBA00023098"/>
    </source>
</evidence>
<dbReference type="Pfam" id="PF02504">
    <property type="entry name" value="FA_synthesis"/>
    <property type="match status" value="1"/>
</dbReference>
<sequence>MILAVDAMGGDHAPRAIVEGVVAYLAERPNENIDIRLVGDELKLRSYTIEDPRVTIVHAASVITGEDEPVRAIRRKKDSSLVVAANLVKSGEADALISAGNTGALMTAGLFVIGRIEGVDRPALAPTFPTRNGRGVVILDVGANPDAKAEHLLDYAIMGSVYAEQVRGITRPKVGLLNIGSEAGKGNALTKETYPLLETAPIHFVGNVEAREAMSGDVDVIVTEGFAGNTLLKSTEGAASMIMGVMKEQFMSSWTSKLAALVLKPKLKKMKQLLAYEEYGGAGLFGIAAPVIKAHGSSNAYAFSRALVQAEKMVEQEVVAKIVQAKATEAR</sequence>
<protein>
    <recommendedName>
        <fullName evidence="8 10">Phosphate acyltransferase</fullName>
        <ecNumber evidence="8 10">2.3.1.274</ecNumber>
    </recommendedName>
    <alternativeName>
        <fullName evidence="10">Acyl-ACP phosphotransacylase</fullName>
    </alternativeName>
    <alternativeName>
        <fullName evidence="10">Acyl-[acyl-carrier-protein]--phosphate acyltransferase</fullName>
    </alternativeName>
    <alternativeName>
        <fullName evidence="10">Phosphate-acyl-ACP acyltransferase</fullName>
    </alternativeName>
</protein>
<evidence type="ECO:0000256" key="4">
    <source>
        <dbReference type="ARBA" id="ARBA00022679"/>
    </source>
</evidence>
<dbReference type="GO" id="GO:0005737">
    <property type="term" value="C:cytoplasm"/>
    <property type="evidence" value="ECO:0007669"/>
    <property type="project" value="UniProtKB-SubCell"/>
</dbReference>
<proteinExistence type="inferred from homology"/>
<dbReference type="Proteomes" id="UP000053797">
    <property type="component" value="Unassembled WGS sequence"/>
</dbReference>
<comment type="caution">
    <text evidence="11">The sequence shown here is derived from an EMBL/GenBank/DDBJ whole genome shotgun (WGS) entry which is preliminary data.</text>
</comment>
<name>A0A0V8GK49_9BACL</name>
<evidence type="ECO:0000256" key="10">
    <source>
        <dbReference type="HAMAP-Rule" id="MF_00019"/>
    </source>
</evidence>
<evidence type="ECO:0000256" key="1">
    <source>
        <dbReference type="ARBA" id="ARBA00001232"/>
    </source>
</evidence>
<dbReference type="EMBL" id="LNQL01000001">
    <property type="protein sequence ID" value="KSU50608.1"/>
    <property type="molecule type" value="Genomic_DNA"/>
</dbReference>
<evidence type="ECO:0000256" key="8">
    <source>
        <dbReference type="ARBA" id="ARBA00024069"/>
    </source>
</evidence>
<comment type="similarity">
    <text evidence="10">Belongs to the PlsX family.</text>
</comment>
<keyword evidence="5 10" id="KW-0443">Lipid metabolism</keyword>
<keyword evidence="3 10" id="KW-0444">Lipid biosynthesis</keyword>
<dbReference type="GO" id="GO:0006633">
    <property type="term" value="P:fatty acid biosynthetic process"/>
    <property type="evidence" value="ECO:0007669"/>
    <property type="project" value="UniProtKB-UniRule"/>
</dbReference>
<dbReference type="SUPFAM" id="SSF53659">
    <property type="entry name" value="Isocitrate/Isopropylmalate dehydrogenase-like"/>
    <property type="match status" value="1"/>
</dbReference>
<organism evidence="11 12">
    <name type="scientific">Exiguobacterium indicum</name>
    <dbReference type="NCBI Taxonomy" id="296995"/>
    <lineage>
        <taxon>Bacteria</taxon>
        <taxon>Bacillati</taxon>
        <taxon>Bacillota</taxon>
        <taxon>Bacilli</taxon>
        <taxon>Bacillales</taxon>
        <taxon>Bacillales Family XII. Incertae Sedis</taxon>
        <taxon>Exiguobacterium</taxon>
    </lineage>
</organism>
<evidence type="ECO:0000256" key="3">
    <source>
        <dbReference type="ARBA" id="ARBA00022516"/>
    </source>
</evidence>
<comment type="subcellular location">
    <subcellularLocation>
        <location evidence="10">Cytoplasm</location>
    </subcellularLocation>
    <text evidence="10">Associated with the membrane possibly through PlsY.</text>
</comment>
<dbReference type="InterPro" id="IPR003664">
    <property type="entry name" value="FA_synthesis"/>
</dbReference>
<evidence type="ECO:0000256" key="7">
    <source>
        <dbReference type="ARBA" id="ARBA00023264"/>
    </source>
</evidence>
<comment type="function">
    <text evidence="10">Catalyzes the reversible formation of acyl-phosphate (acyl-PO(4)) from acyl-[acyl-carrier-protein] (acyl-ACP). This enzyme utilizes acyl-ACP as fatty acyl donor, but not acyl-CoA.</text>
</comment>
<accession>A0A0V8GK49</accession>
<dbReference type="PANTHER" id="PTHR30100:SF1">
    <property type="entry name" value="PHOSPHATE ACYLTRANSFERASE"/>
    <property type="match status" value="1"/>
</dbReference>
<comment type="pathway">
    <text evidence="10">Lipid metabolism; phospholipid metabolism.</text>
</comment>
<gene>
    <name evidence="10" type="primary">plsX</name>
    <name evidence="11" type="ORF">AS033_04290</name>
</gene>
<comment type="subunit">
    <text evidence="9 10">Homodimer. Probably interacts with PlsY.</text>
</comment>
<dbReference type="GO" id="GO:0043811">
    <property type="term" value="F:phosphate:acyl-[acyl carrier protein] acyltransferase activity"/>
    <property type="evidence" value="ECO:0007669"/>
    <property type="project" value="UniProtKB-UniRule"/>
</dbReference>
<dbReference type="OrthoDB" id="9806408at2"/>
<dbReference type="EC" id="2.3.1.274" evidence="8 10"/>